<accession>A0A0K0G6A0</accession>
<dbReference type="AlphaFoldDB" id="A0A0K0G6A0"/>
<reference evidence="2" key="2">
    <citation type="submission" date="2015-08" db="UniProtKB">
        <authorList>
            <consortium name="WormBaseParasite"/>
        </authorList>
    </citation>
    <scope>IDENTIFICATION</scope>
</reference>
<name>A0A0K0G6A0_STRVS</name>
<proteinExistence type="predicted"/>
<sequence>MNNIIKDTCSRTTVVIDFENQCCRITSKKEQSLLLPEFKEAQNTKMIKNIPQEKVYSEKLFATLKLIISFISKKNVTIDNIANDGYAARTKTLFKIARLIKLKSQLKKKGKINSLNNAKSYKKVLIKFFYFFKIRFLICSNKVGQVKI</sequence>
<keyword evidence="1" id="KW-1185">Reference proteome</keyword>
<evidence type="ECO:0000313" key="1">
    <source>
        <dbReference type="Proteomes" id="UP000035680"/>
    </source>
</evidence>
<protein>
    <submittedName>
        <fullName evidence="2">Transposase</fullName>
    </submittedName>
</protein>
<dbReference type="WBParaSite" id="SVE_2028300.1">
    <property type="protein sequence ID" value="SVE_2028300.1"/>
    <property type="gene ID" value="SVE_2028300"/>
</dbReference>
<reference evidence="1" key="1">
    <citation type="submission" date="2014-07" db="EMBL/GenBank/DDBJ databases">
        <authorList>
            <person name="Martin A.A"/>
            <person name="De Silva N."/>
        </authorList>
    </citation>
    <scope>NUCLEOTIDE SEQUENCE</scope>
</reference>
<evidence type="ECO:0000313" key="2">
    <source>
        <dbReference type="WBParaSite" id="SVE_2028300.1"/>
    </source>
</evidence>
<organism evidence="1 2">
    <name type="scientific">Strongyloides venezuelensis</name>
    <name type="common">Threadworm</name>
    <dbReference type="NCBI Taxonomy" id="75913"/>
    <lineage>
        <taxon>Eukaryota</taxon>
        <taxon>Metazoa</taxon>
        <taxon>Ecdysozoa</taxon>
        <taxon>Nematoda</taxon>
        <taxon>Chromadorea</taxon>
        <taxon>Rhabditida</taxon>
        <taxon>Tylenchina</taxon>
        <taxon>Panagrolaimomorpha</taxon>
        <taxon>Strongyloidoidea</taxon>
        <taxon>Strongyloididae</taxon>
        <taxon>Strongyloides</taxon>
    </lineage>
</organism>
<dbReference type="Proteomes" id="UP000035680">
    <property type="component" value="Unassembled WGS sequence"/>
</dbReference>